<evidence type="ECO:0000256" key="1">
    <source>
        <dbReference type="ARBA" id="ARBA00004442"/>
    </source>
</evidence>
<keyword evidence="3 6" id="KW-0732">Signal</keyword>
<evidence type="ECO:0000256" key="2">
    <source>
        <dbReference type="ARBA" id="ARBA00006275"/>
    </source>
</evidence>
<feature type="domain" description="SusD-like N-terminal" evidence="8">
    <location>
        <begin position="39"/>
        <end position="218"/>
    </location>
</feature>
<dbReference type="InterPro" id="IPR012944">
    <property type="entry name" value="SusD_RagB_dom"/>
</dbReference>
<dbReference type="PROSITE" id="PS51257">
    <property type="entry name" value="PROKAR_LIPOPROTEIN"/>
    <property type="match status" value="1"/>
</dbReference>
<evidence type="ECO:0000313" key="10">
    <source>
        <dbReference type="Proteomes" id="UP001501081"/>
    </source>
</evidence>
<dbReference type="Gene3D" id="1.25.40.390">
    <property type="match status" value="1"/>
</dbReference>
<reference evidence="10" key="1">
    <citation type="journal article" date="2019" name="Int. J. Syst. Evol. Microbiol.">
        <title>The Global Catalogue of Microorganisms (GCM) 10K type strain sequencing project: providing services to taxonomists for standard genome sequencing and annotation.</title>
        <authorList>
            <consortium name="The Broad Institute Genomics Platform"/>
            <consortium name="The Broad Institute Genome Sequencing Center for Infectious Disease"/>
            <person name="Wu L."/>
            <person name="Ma J."/>
        </authorList>
    </citation>
    <scope>NUCLEOTIDE SEQUENCE [LARGE SCALE GENOMIC DNA]</scope>
    <source>
        <strain evidence="10">JCM 17338</strain>
    </source>
</reference>
<keyword evidence="4" id="KW-0472">Membrane</keyword>
<evidence type="ECO:0000259" key="7">
    <source>
        <dbReference type="Pfam" id="PF07980"/>
    </source>
</evidence>
<dbReference type="RefSeq" id="WP_344764134.1">
    <property type="nucleotide sequence ID" value="NZ_BAABAK010000001.1"/>
</dbReference>
<dbReference type="Pfam" id="PF14322">
    <property type="entry name" value="SusD-like_3"/>
    <property type="match status" value="1"/>
</dbReference>
<sequence>MNKLKYIALVFTLIISTMSCKKALDLTPEDYFGDGNFWQNEAQVNNFMAGIHNQFRNNQLQFERLGEMRGGSFSNVDRQNTSLNELPIIQQDLSEISTGVGSWAGFYGPLLQINLFIQRVEAISFLSDARKKAFLGQAYGLRAYYYFHLLRTYGGVPIRLEPEVSNGKTDPIELRKARATEAEVLATIKADINKSVSLYSGISSSDKTLWSPNASLMLKGEVYLWSAKVYGATADLAEAKTALNAVTGSSLLTGTAASFANVFKTKNNAEIIFAVRYAVGEAEMPNIGAFTYSTFNFDGQHYKDSLATAGVGNFLIDPLKLALTNSQQVIQRYAYTFELFQTYQVTDNRRDATFYDYYKVNTAVTPRVPTIRNTALVKFIGPDPATTTNKKYFTDDWPVYREADRVLMLAEIANAEGADPSSYIKSIRDRAFSPAVDPTPFVNGTKDANELAIFSERSKEFVFEGKRWYDLRRMKFGSEPLVFKSAGHKYGVLDKATQGYKILWPIEPGIWTNDPLVNQTPGYTTTKPK</sequence>
<dbReference type="EMBL" id="BAABAK010000001">
    <property type="protein sequence ID" value="GAA3950455.1"/>
    <property type="molecule type" value="Genomic_DNA"/>
</dbReference>
<evidence type="ECO:0000256" key="6">
    <source>
        <dbReference type="SAM" id="SignalP"/>
    </source>
</evidence>
<dbReference type="SUPFAM" id="SSF48452">
    <property type="entry name" value="TPR-like"/>
    <property type="match status" value="1"/>
</dbReference>
<organism evidence="9 10">
    <name type="scientific">Pedobacter ginsengiterrae</name>
    <dbReference type="NCBI Taxonomy" id="871696"/>
    <lineage>
        <taxon>Bacteria</taxon>
        <taxon>Pseudomonadati</taxon>
        <taxon>Bacteroidota</taxon>
        <taxon>Sphingobacteriia</taxon>
        <taxon>Sphingobacteriales</taxon>
        <taxon>Sphingobacteriaceae</taxon>
        <taxon>Pedobacter</taxon>
    </lineage>
</organism>
<evidence type="ECO:0000259" key="8">
    <source>
        <dbReference type="Pfam" id="PF14322"/>
    </source>
</evidence>
<feature type="signal peptide" evidence="6">
    <location>
        <begin position="1"/>
        <end position="23"/>
    </location>
</feature>
<name>A0ABP7NMQ1_9SPHI</name>
<evidence type="ECO:0000256" key="3">
    <source>
        <dbReference type="ARBA" id="ARBA00022729"/>
    </source>
</evidence>
<evidence type="ECO:0000313" key="9">
    <source>
        <dbReference type="EMBL" id="GAA3950455.1"/>
    </source>
</evidence>
<evidence type="ECO:0000256" key="4">
    <source>
        <dbReference type="ARBA" id="ARBA00023136"/>
    </source>
</evidence>
<comment type="subcellular location">
    <subcellularLocation>
        <location evidence="1">Cell outer membrane</location>
    </subcellularLocation>
</comment>
<feature type="domain" description="RagB/SusD" evidence="7">
    <location>
        <begin position="270"/>
        <end position="523"/>
    </location>
</feature>
<feature type="chain" id="PRO_5047397932" evidence="6">
    <location>
        <begin position="24"/>
        <end position="529"/>
    </location>
</feature>
<dbReference type="Pfam" id="PF07980">
    <property type="entry name" value="SusD_RagB"/>
    <property type="match status" value="1"/>
</dbReference>
<comment type="caution">
    <text evidence="9">The sequence shown here is derived from an EMBL/GenBank/DDBJ whole genome shotgun (WGS) entry which is preliminary data.</text>
</comment>
<dbReference type="InterPro" id="IPR011990">
    <property type="entry name" value="TPR-like_helical_dom_sf"/>
</dbReference>
<evidence type="ECO:0000256" key="5">
    <source>
        <dbReference type="ARBA" id="ARBA00023237"/>
    </source>
</evidence>
<keyword evidence="5" id="KW-0998">Cell outer membrane</keyword>
<dbReference type="InterPro" id="IPR033985">
    <property type="entry name" value="SusD-like_N"/>
</dbReference>
<keyword evidence="10" id="KW-1185">Reference proteome</keyword>
<dbReference type="CDD" id="cd08977">
    <property type="entry name" value="SusD"/>
    <property type="match status" value="1"/>
</dbReference>
<dbReference type="Proteomes" id="UP001501081">
    <property type="component" value="Unassembled WGS sequence"/>
</dbReference>
<proteinExistence type="inferred from homology"/>
<accession>A0ABP7NMQ1</accession>
<comment type="similarity">
    <text evidence="2">Belongs to the SusD family.</text>
</comment>
<protein>
    <submittedName>
        <fullName evidence="9">RagB/SusD family nutrient uptake outer membrane protein</fullName>
    </submittedName>
</protein>
<gene>
    <name evidence="9" type="ORF">GCM10022246_01220</name>
</gene>